<sequence>MRKLLSVLGIGLASMATAQDTHQDGYYGKYETPSYTVQATLEGAEVRQYAPHLLAVVAVRGDRRGALNRGFRTLAGYIFGGNEQGASVSMTSPVTQKGADQSASSDIDDIWEVTFMMPTEFNRSTLPAPNNPAVRFVDVPERRMLVATFTGRATSSVLEDQTNRLRALAANQNLTLTGAPTFMFYDGPATLPNRRRNEVGFVID</sequence>
<evidence type="ECO:0000313" key="3">
    <source>
        <dbReference type="Proteomes" id="UP000193623"/>
    </source>
</evidence>
<feature type="chain" id="PRO_5012328322" evidence="1">
    <location>
        <begin position="19"/>
        <end position="204"/>
    </location>
</feature>
<dbReference type="EMBL" id="FWFT01000002">
    <property type="protein sequence ID" value="SLN30792.1"/>
    <property type="molecule type" value="Genomic_DNA"/>
</dbReference>
<keyword evidence="1" id="KW-0732">Signal</keyword>
<name>A0A1Y5S3H5_9RHOB</name>
<dbReference type="InterPro" id="IPR011256">
    <property type="entry name" value="Reg_factor_effector_dom_sf"/>
</dbReference>
<protein>
    <submittedName>
        <fullName evidence="2">SOUL heme-binding protein</fullName>
    </submittedName>
</protein>
<gene>
    <name evidence="2" type="ORF">PSJ8397_01404</name>
</gene>
<dbReference type="RefSeq" id="WP_235000607.1">
    <property type="nucleotide sequence ID" value="NZ_FWFT01000002.1"/>
</dbReference>
<dbReference type="PANTHER" id="PTHR11220">
    <property type="entry name" value="HEME-BINDING PROTEIN-RELATED"/>
    <property type="match status" value="1"/>
</dbReference>
<dbReference type="InterPro" id="IPR006917">
    <property type="entry name" value="SOUL_heme-bd"/>
</dbReference>
<feature type="signal peptide" evidence="1">
    <location>
        <begin position="1"/>
        <end position="18"/>
    </location>
</feature>
<dbReference type="Pfam" id="PF04832">
    <property type="entry name" value="SOUL"/>
    <property type="match status" value="1"/>
</dbReference>
<proteinExistence type="predicted"/>
<dbReference type="SUPFAM" id="SSF55136">
    <property type="entry name" value="Probable bacterial effector-binding domain"/>
    <property type="match status" value="1"/>
</dbReference>
<reference evidence="2 3" key="1">
    <citation type="submission" date="2017-03" db="EMBL/GenBank/DDBJ databases">
        <authorList>
            <person name="Afonso C.L."/>
            <person name="Miller P.J."/>
            <person name="Scott M.A."/>
            <person name="Spackman E."/>
            <person name="Goraichik I."/>
            <person name="Dimitrov K.M."/>
            <person name="Suarez D.L."/>
            <person name="Swayne D.E."/>
        </authorList>
    </citation>
    <scope>NUCLEOTIDE SEQUENCE [LARGE SCALE GENOMIC DNA]</scope>
    <source>
        <strain evidence="2 3">CECT 8397</strain>
    </source>
</reference>
<dbReference type="Proteomes" id="UP000193623">
    <property type="component" value="Unassembled WGS sequence"/>
</dbReference>
<evidence type="ECO:0000256" key="1">
    <source>
        <dbReference type="SAM" id="SignalP"/>
    </source>
</evidence>
<dbReference type="AlphaFoldDB" id="A0A1Y5S3H5"/>
<dbReference type="Gene3D" id="3.20.80.10">
    <property type="entry name" value="Regulatory factor, effector binding domain"/>
    <property type="match status" value="1"/>
</dbReference>
<dbReference type="PANTHER" id="PTHR11220:SF58">
    <property type="entry name" value="SOUL HEME-BINDING FAMILY PROTEIN"/>
    <property type="match status" value="1"/>
</dbReference>
<keyword evidence="3" id="KW-1185">Reference proteome</keyword>
<accession>A0A1Y5S3H5</accession>
<evidence type="ECO:0000313" key="2">
    <source>
        <dbReference type="EMBL" id="SLN30792.1"/>
    </source>
</evidence>
<organism evidence="2 3">
    <name type="scientific">Pseudooctadecabacter jejudonensis</name>
    <dbReference type="NCBI Taxonomy" id="1391910"/>
    <lineage>
        <taxon>Bacteria</taxon>
        <taxon>Pseudomonadati</taxon>
        <taxon>Pseudomonadota</taxon>
        <taxon>Alphaproteobacteria</taxon>
        <taxon>Rhodobacterales</taxon>
        <taxon>Paracoccaceae</taxon>
        <taxon>Pseudooctadecabacter</taxon>
    </lineage>
</organism>